<evidence type="ECO:0000313" key="3">
    <source>
        <dbReference type="EMBL" id="AWH94533.1"/>
    </source>
</evidence>
<feature type="transmembrane region" description="Helical" evidence="2">
    <location>
        <begin position="373"/>
        <end position="391"/>
    </location>
</feature>
<reference evidence="3 4" key="1">
    <citation type="submission" date="2016-04" db="EMBL/GenBank/DDBJ databases">
        <title>Complete genome sequence of the haloalkaliphilic hydrocarbon-degrading bacterium Dietzia psychralcaliphila ILA-1T, isolated from a drain of a fish product-processing plant.</title>
        <authorList>
            <person name="Zhao J."/>
            <person name="Hu B."/>
            <person name="Geng S."/>
            <person name="Nie Y."/>
            <person name="Tang Y."/>
        </authorList>
    </citation>
    <scope>NUCLEOTIDE SEQUENCE [LARGE SCALE GENOMIC DNA]</scope>
    <source>
        <strain evidence="3 4">ILA-1</strain>
    </source>
</reference>
<dbReference type="InterPro" id="IPR023908">
    <property type="entry name" value="xxxLxxG_rpt"/>
</dbReference>
<feature type="region of interest" description="Disordered" evidence="1">
    <location>
        <begin position="15"/>
        <end position="74"/>
    </location>
</feature>
<gene>
    <name evidence="3" type="ORF">A6048_02320</name>
</gene>
<dbReference type="KEGG" id="dpc:A6048_02320"/>
<evidence type="ECO:0000256" key="1">
    <source>
        <dbReference type="SAM" id="MobiDB-lite"/>
    </source>
</evidence>
<feature type="transmembrane region" description="Helical" evidence="2">
    <location>
        <begin position="431"/>
        <end position="448"/>
    </location>
</feature>
<feature type="transmembrane region" description="Helical" evidence="2">
    <location>
        <begin position="397"/>
        <end position="419"/>
    </location>
</feature>
<accession>A0AAD0JNH1</accession>
<dbReference type="EMBL" id="CP015453">
    <property type="protein sequence ID" value="AWH94533.1"/>
    <property type="molecule type" value="Genomic_DNA"/>
</dbReference>
<keyword evidence="4" id="KW-1185">Reference proteome</keyword>
<feature type="compositionally biased region" description="Pro residues" evidence="1">
    <location>
        <begin position="65"/>
        <end position="74"/>
    </location>
</feature>
<keyword evidence="2" id="KW-1133">Transmembrane helix</keyword>
<dbReference type="AlphaFoldDB" id="A0AAD0JNH1"/>
<dbReference type="NCBIfam" id="TIGR03057">
    <property type="entry name" value="xxxLxxG_by_4"/>
    <property type="match status" value="2"/>
</dbReference>
<name>A0AAD0JNH1_9ACTN</name>
<organism evidence="3 4">
    <name type="scientific">Dietzia psychralcaliphila</name>
    <dbReference type="NCBI Taxonomy" id="139021"/>
    <lineage>
        <taxon>Bacteria</taxon>
        <taxon>Bacillati</taxon>
        <taxon>Actinomycetota</taxon>
        <taxon>Actinomycetes</taxon>
        <taxon>Mycobacteriales</taxon>
        <taxon>Dietziaceae</taxon>
        <taxon>Dietzia</taxon>
    </lineage>
</organism>
<feature type="transmembrane region" description="Helical" evidence="2">
    <location>
        <begin position="484"/>
        <end position="506"/>
    </location>
</feature>
<evidence type="ECO:0008006" key="5">
    <source>
        <dbReference type="Google" id="ProtNLM"/>
    </source>
</evidence>
<keyword evidence="2" id="KW-0812">Transmembrane</keyword>
<keyword evidence="2" id="KW-0472">Membrane</keyword>
<feature type="compositionally biased region" description="Basic and acidic residues" evidence="1">
    <location>
        <begin position="24"/>
        <end position="42"/>
    </location>
</feature>
<dbReference type="Proteomes" id="UP000244903">
    <property type="component" value="Chromosome"/>
</dbReference>
<proteinExistence type="predicted"/>
<feature type="region of interest" description="Disordered" evidence="1">
    <location>
        <begin position="103"/>
        <end position="124"/>
    </location>
</feature>
<sequence>MPNDLRERVLYVTNIHGMPPTPDAADRVEDADDGPRTTEFGRVDAPVTTPADGHVVDPVTTPVDDPAPAPPAAPGPGRRVLALVVLVLPLILAALWAAVGPAPTEDADRAGAGGPLQSALADASAQSTFTRAGAEQLRSGSAELADGAEQMRAGGAELANGMDQLQSAIGQAGTGATEVAGGVREVVGAVRGVAVIQGQVSTAIDDALGRLEGDAPEVVRAREALTGLQQQLATQGMGQGTLDGLDALEGGADELARQLSAPGAPLRDGVFQVTRGSHELRDGAAELAAGTGELRDGAADVAGSAERTDDAIGRAGRALAAERGDAGAAAAEAADDSQRRTSAGILALAAAAVLGALLVNLVRRPGSGITEPVLALAVLSAGLSAWALATADAPTVATAAAVVGLILLVVVASSVLWHALTVVLGTWPGRVVGLFVAAASIGVAWWVWVSGGAPTAALTAVSGTPTGQATAALDAVLLGGSPTVAWTGAAVLAAVALCAGLAAGICGQRPVSRARRLPTWSREGRPRRRR</sequence>
<feature type="transmembrane region" description="Helical" evidence="2">
    <location>
        <begin position="343"/>
        <end position="361"/>
    </location>
</feature>
<evidence type="ECO:0000256" key="2">
    <source>
        <dbReference type="SAM" id="Phobius"/>
    </source>
</evidence>
<protein>
    <recommendedName>
        <fullName evidence="5">X-X-X-Leu-X-X-Gly heptad repeat protein</fullName>
    </recommendedName>
</protein>
<feature type="transmembrane region" description="Helical" evidence="2">
    <location>
        <begin position="80"/>
        <end position="99"/>
    </location>
</feature>
<evidence type="ECO:0000313" key="4">
    <source>
        <dbReference type="Proteomes" id="UP000244903"/>
    </source>
</evidence>